<sequence>MARVEFTTTRFGVVEVDEDKIIRFVDNIPGFPDAKEFVLIPHKENSPLAWLQSTELADVAFVVIEPWVYFKDYNPTISEWDLEKLEATEEDEADEEASLLVLSILTIPGDPGKITANLAAPVIINLRNNLAIQVILAYDGYTTKHPLISEA</sequence>
<proteinExistence type="inferred from homology"/>
<dbReference type="EMBL" id="MELI01000062">
    <property type="protein sequence ID" value="OFW33667.1"/>
    <property type="molecule type" value="Genomic_DNA"/>
</dbReference>
<dbReference type="GO" id="GO:0006417">
    <property type="term" value="P:regulation of translation"/>
    <property type="evidence" value="ECO:0007669"/>
    <property type="project" value="UniProtKB-KW"/>
</dbReference>
<keyword evidence="3 4" id="KW-0810">Translation regulation</keyword>
<evidence type="ECO:0000256" key="4">
    <source>
        <dbReference type="HAMAP-Rule" id="MF_01185"/>
    </source>
</evidence>
<comment type="function">
    <text evidence="4">Acts as an anti-CsrA protein, binds CsrA and prevents it from repressing translation of its target genes, one of which is flagellin. Binds to flagellin and participates in the assembly of the flagellum.</text>
</comment>
<evidence type="ECO:0000256" key="1">
    <source>
        <dbReference type="ARBA" id="ARBA00022490"/>
    </source>
</evidence>
<evidence type="ECO:0000313" key="6">
    <source>
        <dbReference type="Proteomes" id="UP000178086"/>
    </source>
</evidence>
<dbReference type="Proteomes" id="UP000178086">
    <property type="component" value="Unassembled WGS sequence"/>
</dbReference>
<evidence type="ECO:0000256" key="2">
    <source>
        <dbReference type="ARBA" id="ARBA00022795"/>
    </source>
</evidence>
<evidence type="ECO:0000313" key="5">
    <source>
        <dbReference type="EMBL" id="OFW33667.1"/>
    </source>
</evidence>
<organism evidence="5 6">
    <name type="scientific">Candidatus Aquicultor primus</name>
    <dbReference type="NCBI Taxonomy" id="1797195"/>
    <lineage>
        <taxon>Bacteria</taxon>
        <taxon>Bacillati</taxon>
        <taxon>Actinomycetota</taxon>
        <taxon>Candidatus Aquicultoria</taxon>
        <taxon>Candidatus Aquicultorales</taxon>
        <taxon>Candidatus Aquicultoraceae</taxon>
        <taxon>Candidatus Aquicultor</taxon>
    </lineage>
</organism>
<comment type="caution">
    <text evidence="5">The sequence shown here is derived from an EMBL/GenBank/DDBJ whole genome shotgun (WGS) entry which is preliminary data.</text>
</comment>
<protein>
    <recommendedName>
        <fullName evidence="4">Flagellar assembly factor FliW</fullName>
    </recommendedName>
</protein>
<comment type="subcellular location">
    <subcellularLocation>
        <location evidence="4">Cytoplasm</location>
    </subcellularLocation>
</comment>
<name>A0A1F2UKZ9_9ACTN</name>
<comment type="similarity">
    <text evidence="4">Belongs to the FliW family.</text>
</comment>
<dbReference type="AlphaFoldDB" id="A0A1F2UKZ9"/>
<evidence type="ECO:0000256" key="3">
    <source>
        <dbReference type="ARBA" id="ARBA00022845"/>
    </source>
</evidence>
<dbReference type="InterPro" id="IPR024046">
    <property type="entry name" value="Flagellar_assmbl_FliW_dom_sf"/>
</dbReference>
<dbReference type="PANTHER" id="PTHR39190">
    <property type="entry name" value="FLAGELLAR ASSEMBLY FACTOR FLIW"/>
    <property type="match status" value="1"/>
</dbReference>
<keyword evidence="1 4" id="KW-0963">Cytoplasm</keyword>
<accession>A0A1F2UKZ9</accession>
<gene>
    <name evidence="4" type="primary">fliW</name>
    <name evidence="5" type="ORF">A2074_02440</name>
</gene>
<dbReference type="HAMAP" id="MF_01185">
    <property type="entry name" value="FliW"/>
    <property type="match status" value="1"/>
</dbReference>
<dbReference type="NCBIfam" id="NF009793">
    <property type="entry name" value="PRK13285.1-1"/>
    <property type="match status" value="1"/>
</dbReference>
<dbReference type="InterPro" id="IPR003775">
    <property type="entry name" value="Flagellar_assembly_factor_FliW"/>
</dbReference>
<keyword evidence="2 4" id="KW-1005">Bacterial flagellum biogenesis</keyword>
<dbReference type="PANTHER" id="PTHR39190:SF1">
    <property type="entry name" value="FLAGELLAR ASSEMBLY FACTOR FLIW"/>
    <property type="match status" value="1"/>
</dbReference>
<reference evidence="5 6" key="1">
    <citation type="journal article" date="2016" name="Nat. Commun.">
        <title>Thousands of microbial genomes shed light on interconnected biogeochemical processes in an aquifer system.</title>
        <authorList>
            <person name="Anantharaman K."/>
            <person name="Brown C.T."/>
            <person name="Hug L.A."/>
            <person name="Sharon I."/>
            <person name="Castelle C.J."/>
            <person name="Probst A.J."/>
            <person name="Thomas B.C."/>
            <person name="Singh A."/>
            <person name="Wilkins M.J."/>
            <person name="Karaoz U."/>
            <person name="Brodie E.L."/>
            <person name="Williams K.H."/>
            <person name="Hubbard S.S."/>
            <person name="Banfield J.F."/>
        </authorList>
    </citation>
    <scope>NUCLEOTIDE SEQUENCE [LARGE SCALE GENOMIC DNA]</scope>
</reference>
<dbReference type="GO" id="GO:0044780">
    <property type="term" value="P:bacterial-type flagellum assembly"/>
    <property type="evidence" value="ECO:0007669"/>
    <property type="project" value="UniProtKB-UniRule"/>
</dbReference>
<comment type="subunit">
    <text evidence="4">Interacts with translational regulator CsrA and flagellin(s).</text>
</comment>
<dbReference type="GO" id="GO:0005737">
    <property type="term" value="C:cytoplasm"/>
    <property type="evidence" value="ECO:0007669"/>
    <property type="project" value="UniProtKB-SubCell"/>
</dbReference>
<dbReference type="SUPFAM" id="SSF141457">
    <property type="entry name" value="BH3618-like"/>
    <property type="match status" value="1"/>
</dbReference>
<dbReference type="Pfam" id="PF02623">
    <property type="entry name" value="FliW"/>
    <property type="match status" value="1"/>
</dbReference>
<dbReference type="Gene3D" id="2.30.290.10">
    <property type="entry name" value="BH3618-like"/>
    <property type="match status" value="1"/>
</dbReference>
<keyword evidence="4" id="KW-0143">Chaperone</keyword>